<dbReference type="GO" id="GO:0032301">
    <property type="term" value="C:MutSalpha complex"/>
    <property type="evidence" value="ECO:0007669"/>
    <property type="project" value="TreeGrafter"/>
</dbReference>
<keyword evidence="5" id="KW-0238">DNA-binding</keyword>
<name>A0A6P6XK94_DERPT</name>
<dbReference type="Gene3D" id="3.40.1170.10">
    <property type="entry name" value="DNA repair protein MutS, domain I"/>
    <property type="match status" value="1"/>
</dbReference>
<dbReference type="RefSeq" id="XP_027193940.1">
    <property type="nucleotide sequence ID" value="XM_027338139.1"/>
</dbReference>
<dbReference type="AlphaFoldDB" id="A0A6P6XK94"/>
<dbReference type="PANTHER" id="PTHR11361">
    <property type="entry name" value="DNA MISMATCH REPAIR PROTEIN MUTS FAMILY MEMBER"/>
    <property type="match status" value="1"/>
</dbReference>
<dbReference type="PROSITE" id="PS00486">
    <property type="entry name" value="DNA_MISMATCH_REPAIR_2"/>
    <property type="match status" value="1"/>
</dbReference>
<evidence type="ECO:0000256" key="4">
    <source>
        <dbReference type="ARBA" id="ARBA00022840"/>
    </source>
</evidence>
<gene>
    <name evidence="8" type="primary">LOC113788674</name>
</gene>
<dbReference type="OrthoDB" id="10252754at2759"/>
<dbReference type="Pfam" id="PF05192">
    <property type="entry name" value="MutS_III"/>
    <property type="match status" value="1"/>
</dbReference>
<feature type="domain" description="DNA mismatch repair proteins mutS family" evidence="6">
    <location>
        <begin position="538"/>
        <end position="554"/>
    </location>
</feature>
<evidence type="ECO:0000259" key="6">
    <source>
        <dbReference type="PROSITE" id="PS00486"/>
    </source>
</evidence>
<dbReference type="Gene3D" id="1.10.1420.10">
    <property type="match status" value="2"/>
</dbReference>
<comment type="similarity">
    <text evidence="1">Belongs to the DNA mismatch repair MutS family.</text>
</comment>
<dbReference type="SUPFAM" id="SSF52540">
    <property type="entry name" value="P-loop containing nucleoside triphosphate hydrolases"/>
    <property type="match status" value="1"/>
</dbReference>
<keyword evidence="3" id="KW-0227">DNA damage</keyword>
<dbReference type="InterPro" id="IPR007696">
    <property type="entry name" value="DNA_mismatch_repair_MutS_core"/>
</dbReference>
<dbReference type="Pfam" id="PF00488">
    <property type="entry name" value="MutS_V"/>
    <property type="match status" value="1"/>
</dbReference>
<dbReference type="GO" id="GO:0005524">
    <property type="term" value="F:ATP binding"/>
    <property type="evidence" value="ECO:0007669"/>
    <property type="project" value="UniProtKB-KW"/>
</dbReference>
<evidence type="ECO:0000256" key="2">
    <source>
        <dbReference type="ARBA" id="ARBA00022741"/>
    </source>
</evidence>
<dbReference type="Gene3D" id="3.40.50.300">
    <property type="entry name" value="P-loop containing nucleotide triphosphate hydrolases"/>
    <property type="match status" value="1"/>
</dbReference>
<sequence length="582" mass="66843">MHCTPAMRQYWSIKAKNFDSIILFKLGKFYELFYVDAIISQKLLNLKWMGHDKKAHVDSSISLNALKFISETPLCVQKCFEALFEYFQSHLLSSKVLPACKLQNCTDANLLNNYMYLSSSAIDSLAIMDELFPFINKCISPFGSRCMAKWLLKPLNSISSIELRRQAVLNLSKDSNRYNSLISFLKSLPDLERICASFKHEVGSVDKTAIYFNNSATNKIAKLLKFLRDIQNSIEIIDLFPDILCNFRQLPIQELQTTLNEILDQAKVNDKNVTIKPGIFEYYDENFEKICQIKLKLDNIINDPATYKNVGIQKMPLDRCYVHTKTPYEIQIPETKSFKGNVTSFKKGYIRYQTEEIQKLCYELSVIDNDLNRNLTSIYKSFIKKLLKWFCVIDEIINMIATIDCYYVFSEILNRENMNYPRLLEAKGQINLKNNAHPIFHVTVPSFVPNDIIISNNLVVLTGPNMGGKSTLSRQVALSLILNQIGCPIYCSSDSSLSLFDKIFTRIGIYDRLSANQSTFWIELFQVSEMLKHATSSSFLVIDEFGRGTSTEKGTLLSAYTAKYIAKLINRTYLSFKNRDDM</sequence>
<evidence type="ECO:0000256" key="5">
    <source>
        <dbReference type="ARBA" id="ARBA00023125"/>
    </source>
</evidence>
<dbReference type="InterPro" id="IPR007695">
    <property type="entry name" value="DNA_mismatch_repair_MutS-lik_N"/>
</dbReference>
<evidence type="ECO:0000256" key="3">
    <source>
        <dbReference type="ARBA" id="ARBA00022763"/>
    </source>
</evidence>
<organism evidence="7 8">
    <name type="scientific">Dermatophagoides pteronyssinus</name>
    <name type="common">European house dust mite</name>
    <dbReference type="NCBI Taxonomy" id="6956"/>
    <lineage>
        <taxon>Eukaryota</taxon>
        <taxon>Metazoa</taxon>
        <taxon>Ecdysozoa</taxon>
        <taxon>Arthropoda</taxon>
        <taxon>Chelicerata</taxon>
        <taxon>Arachnida</taxon>
        <taxon>Acari</taxon>
        <taxon>Acariformes</taxon>
        <taxon>Sarcoptiformes</taxon>
        <taxon>Astigmata</taxon>
        <taxon>Psoroptidia</taxon>
        <taxon>Analgoidea</taxon>
        <taxon>Pyroglyphidae</taxon>
        <taxon>Dermatophagoidinae</taxon>
        <taxon>Dermatophagoides</taxon>
    </lineage>
</organism>
<dbReference type="InParanoid" id="A0A6P6XK94"/>
<keyword evidence="4" id="KW-0067">ATP-binding</keyword>
<dbReference type="KEGG" id="dpte:113788674"/>
<dbReference type="SUPFAM" id="SSF48334">
    <property type="entry name" value="DNA repair protein MutS, domain III"/>
    <property type="match status" value="1"/>
</dbReference>
<dbReference type="Pfam" id="PF01624">
    <property type="entry name" value="MutS_I"/>
    <property type="match status" value="1"/>
</dbReference>
<accession>A0A6P6XK94</accession>
<keyword evidence="2" id="KW-0547">Nucleotide-binding</keyword>
<dbReference type="Proteomes" id="UP000515146">
    <property type="component" value="Unplaced"/>
</dbReference>
<dbReference type="InterPro" id="IPR000432">
    <property type="entry name" value="DNA_mismatch_repair_MutS_C"/>
</dbReference>
<dbReference type="SUPFAM" id="SSF55271">
    <property type="entry name" value="DNA repair protein MutS, domain I"/>
    <property type="match status" value="1"/>
</dbReference>
<dbReference type="InterPro" id="IPR045076">
    <property type="entry name" value="MutS"/>
</dbReference>
<dbReference type="SMART" id="SM00534">
    <property type="entry name" value="MUTSac"/>
    <property type="match status" value="1"/>
</dbReference>
<dbReference type="InterPro" id="IPR011184">
    <property type="entry name" value="DNA_mismatch_repair_Msh2"/>
</dbReference>
<dbReference type="SMART" id="SM00533">
    <property type="entry name" value="MUTSd"/>
    <property type="match status" value="1"/>
</dbReference>
<dbReference type="InterPro" id="IPR027417">
    <property type="entry name" value="P-loop_NTPase"/>
</dbReference>
<evidence type="ECO:0000313" key="8">
    <source>
        <dbReference type="RefSeq" id="XP_027193940.1"/>
    </source>
</evidence>
<proteinExistence type="inferred from homology"/>
<dbReference type="GO" id="GO:0140664">
    <property type="term" value="F:ATP-dependent DNA damage sensor activity"/>
    <property type="evidence" value="ECO:0007669"/>
    <property type="project" value="InterPro"/>
</dbReference>
<keyword evidence="7" id="KW-1185">Reference proteome</keyword>
<dbReference type="InterPro" id="IPR016151">
    <property type="entry name" value="DNA_mismatch_repair_MutS_N"/>
</dbReference>
<dbReference type="GO" id="GO:0030983">
    <property type="term" value="F:mismatched DNA binding"/>
    <property type="evidence" value="ECO:0007669"/>
    <property type="project" value="InterPro"/>
</dbReference>
<protein>
    <submittedName>
        <fullName evidence="8">DNA mismatch repair protein Msh6-like</fullName>
    </submittedName>
</protein>
<dbReference type="PANTHER" id="PTHR11361:SF148">
    <property type="entry name" value="DNA MISMATCH REPAIR PROTEIN MSH6"/>
    <property type="match status" value="1"/>
</dbReference>
<evidence type="ECO:0000256" key="1">
    <source>
        <dbReference type="ARBA" id="ARBA00006271"/>
    </source>
</evidence>
<reference evidence="8" key="1">
    <citation type="submission" date="2025-08" db="UniProtKB">
        <authorList>
            <consortium name="RefSeq"/>
        </authorList>
    </citation>
    <scope>IDENTIFICATION</scope>
    <source>
        <strain evidence="8">Airmid</strain>
    </source>
</reference>
<dbReference type="PIRSF" id="PIRSF005813">
    <property type="entry name" value="MSH2"/>
    <property type="match status" value="1"/>
</dbReference>
<dbReference type="InterPro" id="IPR036187">
    <property type="entry name" value="DNA_mismatch_repair_MutS_sf"/>
</dbReference>
<dbReference type="GO" id="GO:0006298">
    <property type="term" value="P:mismatch repair"/>
    <property type="evidence" value="ECO:0007669"/>
    <property type="project" value="InterPro"/>
</dbReference>
<evidence type="ECO:0000313" key="7">
    <source>
        <dbReference type="Proteomes" id="UP000515146"/>
    </source>
</evidence>